<organism evidence="2 3">
    <name type="scientific">Collybiopsis luxurians FD-317 M1</name>
    <dbReference type="NCBI Taxonomy" id="944289"/>
    <lineage>
        <taxon>Eukaryota</taxon>
        <taxon>Fungi</taxon>
        <taxon>Dikarya</taxon>
        <taxon>Basidiomycota</taxon>
        <taxon>Agaricomycotina</taxon>
        <taxon>Agaricomycetes</taxon>
        <taxon>Agaricomycetidae</taxon>
        <taxon>Agaricales</taxon>
        <taxon>Marasmiineae</taxon>
        <taxon>Omphalotaceae</taxon>
        <taxon>Collybiopsis</taxon>
        <taxon>Collybiopsis luxurians</taxon>
    </lineage>
</organism>
<dbReference type="HOGENOM" id="CLU_118229_0_0_1"/>
<dbReference type="Proteomes" id="UP000053593">
    <property type="component" value="Unassembled WGS sequence"/>
</dbReference>
<proteinExistence type="predicted"/>
<evidence type="ECO:0000259" key="1">
    <source>
        <dbReference type="Pfam" id="PF17667"/>
    </source>
</evidence>
<evidence type="ECO:0000313" key="2">
    <source>
        <dbReference type="EMBL" id="KIK54065.1"/>
    </source>
</evidence>
<gene>
    <name evidence="2" type="ORF">GYMLUDRAFT_919425</name>
</gene>
<dbReference type="AlphaFoldDB" id="A0A0D0AU83"/>
<accession>A0A0D0AU83</accession>
<keyword evidence="3" id="KW-1185">Reference proteome</keyword>
<feature type="domain" description="Fungal-type protein kinase" evidence="1">
    <location>
        <begin position="10"/>
        <end position="70"/>
    </location>
</feature>
<reference evidence="2 3" key="1">
    <citation type="submission" date="2014-04" db="EMBL/GenBank/DDBJ databases">
        <title>Evolutionary Origins and Diversification of the Mycorrhizal Mutualists.</title>
        <authorList>
            <consortium name="DOE Joint Genome Institute"/>
            <consortium name="Mycorrhizal Genomics Consortium"/>
            <person name="Kohler A."/>
            <person name="Kuo A."/>
            <person name="Nagy L.G."/>
            <person name="Floudas D."/>
            <person name="Copeland A."/>
            <person name="Barry K.W."/>
            <person name="Cichocki N."/>
            <person name="Veneault-Fourrey C."/>
            <person name="LaButti K."/>
            <person name="Lindquist E.A."/>
            <person name="Lipzen A."/>
            <person name="Lundell T."/>
            <person name="Morin E."/>
            <person name="Murat C."/>
            <person name="Riley R."/>
            <person name="Ohm R."/>
            <person name="Sun H."/>
            <person name="Tunlid A."/>
            <person name="Henrissat B."/>
            <person name="Grigoriev I.V."/>
            <person name="Hibbett D.S."/>
            <person name="Martin F."/>
        </authorList>
    </citation>
    <scope>NUCLEOTIDE SEQUENCE [LARGE SCALE GENOMIC DNA]</scope>
    <source>
        <strain evidence="2 3">FD-317 M1</strain>
    </source>
</reference>
<name>A0A0D0AU83_9AGAR</name>
<dbReference type="InterPro" id="IPR040976">
    <property type="entry name" value="Pkinase_fungal"/>
</dbReference>
<evidence type="ECO:0000313" key="3">
    <source>
        <dbReference type="Proteomes" id="UP000053593"/>
    </source>
</evidence>
<dbReference type="Pfam" id="PF17667">
    <property type="entry name" value="Pkinase_fungal"/>
    <property type="match status" value="1"/>
</dbReference>
<dbReference type="EMBL" id="KN834820">
    <property type="protein sequence ID" value="KIK54065.1"/>
    <property type="molecule type" value="Genomic_DNA"/>
</dbReference>
<dbReference type="OrthoDB" id="5569250at2759"/>
<sequence>MFKRVSDKVFGVLNDFDLAYCAEYSEQPSSKHCTGTTPFIAYRLLSSKPKGGHVSRYDLESVFYVLLIICCHYEGLGRSIYWEERPYIKWFTESVDVVAALKGTLILFDSGYLPIQPYFEDFRTWLDEICTVFRRGHVDFLVNGGEKDYNFATLGGKISYAKLKEVMCSFQGTPLVQRW</sequence>
<protein>
    <recommendedName>
        <fullName evidence="1">Fungal-type protein kinase domain-containing protein</fullName>
    </recommendedName>
</protein>